<reference evidence="1 2" key="1">
    <citation type="journal article" date="2018" name="Sci. Rep.">
        <title>Genomic signatures of local adaptation to the degree of environmental predictability in rotifers.</title>
        <authorList>
            <person name="Franch-Gras L."/>
            <person name="Hahn C."/>
            <person name="Garcia-Roger E.M."/>
            <person name="Carmona M.J."/>
            <person name="Serra M."/>
            <person name="Gomez A."/>
        </authorList>
    </citation>
    <scope>NUCLEOTIDE SEQUENCE [LARGE SCALE GENOMIC DNA]</scope>
    <source>
        <strain evidence="1">HYR1</strain>
    </source>
</reference>
<accession>A0A3M7T5I0</accession>
<gene>
    <name evidence="1" type="ORF">BpHYR1_047218</name>
</gene>
<protein>
    <submittedName>
        <fullName evidence="1">Uncharacterized protein</fullName>
    </submittedName>
</protein>
<evidence type="ECO:0000313" key="1">
    <source>
        <dbReference type="EMBL" id="RNA43159.1"/>
    </source>
</evidence>
<dbReference type="EMBL" id="REGN01000265">
    <property type="protein sequence ID" value="RNA43159.1"/>
    <property type="molecule type" value="Genomic_DNA"/>
</dbReference>
<keyword evidence="2" id="KW-1185">Reference proteome</keyword>
<name>A0A3M7T5I0_BRAPC</name>
<evidence type="ECO:0000313" key="2">
    <source>
        <dbReference type="Proteomes" id="UP000276133"/>
    </source>
</evidence>
<organism evidence="1 2">
    <name type="scientific">Brachionus plicatilis</name>
    <name type="common">Marine rotifer</name>
    <name type="synonym">Brachionus muelleri</name>
    <dbReference type="NCBI Taxonomy" id="10195"/>
    <lineage>
        <taxon>Eukaryota</taxon>
        <taxon>Metazoa</taxon>
        <taxon>Spiralia</taxon>
        <taxon>Gnathifera</taxon>
        <taxon>Rotifera</taxon>
        <taxon>Eurotatoria</taxon>
        <taxon>Monogononta</taxon>
        <taxon>Pseudotrocha</taxon>
        <taxon>Ploima</taxon>
        <taxon>Brachionidae</taxon>
        <taxon>Brachionus</taxon>
    </lineage>
</organism>
<dbReference type="AlphaFoldDB" id="A0A3M7T5I0"/>
<comment type="caution">
    <text evidence="1">The sequence shown here is derived from an EMBL/GenBank/DDBJ whole genome shotgun (WGS) entry which is preliminary data.</text>
</comment>
<dbReference type="Proteomes" id="UP000276133">
    <property type="component" value="Unassembled WGS sequence"/>
</dbReference>
<sequence length="246" mass="28816">MNLELEIHMKDEHGKDLALIKICGNISFLLFINNILKRTTVKINTILFEPQEKCSFKYGITKNSLNHGLSLLIGHYRQEQNPSTLSKINRQSVKYICLTNQGLIYTLQIKNSIDYIISSNNSELSFQNKICICHSLPKILQLILDNFKRNEQNILFELIQAFHFEIIMYYIFPKKFLLLNLCFFLFILFHTRHPVGVYLLNFHKLDYDEILNVILRTMSSTLLKPSSARNVELYNSYDSLNKSEIN</sequence>
<proteinExistence type="predicted"/>